<dbReference type="Proteomes" id="UP000254040">
    <property type="component" value="Unassembled WGS sequence"/>
</dbReference>
<protein>
    <submittedName>
        <fullName evidence="2">Protein of uncharacterized function (DUF2803)</fullName>
    </submittedName>
</protein>
<dbReference type="RefSeq" id="WP_028383059.1">
    <property type="nucleotide sequence ID" value="NZ_CAAAJG010000003.1"/>
</dbReference>
<dbReference type="InterPro" id="IPR021241">
    <property type="entry name" value="CsiV"/>
</dbReference>
<gene>
    <name evidence="1" type="ORF">Lmor_2268</name>
    <name evidence="2" type="ORF">NCTC12239_01358</name>
</gene>
<evidence type="ECO:0000313" key="1">
    <source>
        <dbReference type="EMBL" id="KTD32330.1"/>
    </source>
</evidence>
<dbReference type="OrthoDB" id="5566524at2"/>
<evidence type="ECO:0000313" key="4">
    <source>
        <dbReference type="Proteomes" id="UP000254040"/>
    </source>
</evidence>
<dbReference type="Pfam" id="PF10972">
    <property type="entry name" value="CsiV"/>
    <property type="match status" value="1"/>
</dbReference>
<evidence type="ECO:0000313" key="3">
    <source>
        <dbReference type="Proteomes" id="UP000054985"/>
    </source>
</evidence>
<dbReference type="Proteomes" id="UP000054985">
    <property type="component" value="Unassembled WGS sequence"/>
</dbReference>
<reference evidence="1 3" key="1">
    <citation type="submission" date="2015-11" db="EMBL/GenBank/DDBJ databases">
        <title>Genomic analysis of 38 Legionella species identifies large and diverse effector repertoires.</title>
        <authorList>
            <person name="Burstein D."/>
            <person name="Amaro F."/>
            <person name="Zusman T."/>
            <person name="Lifshitz Z."/>
            <person name="Cohen O."/>
            <person name="Gilbert J.A."/>
            <person name="Pupko T."/>
            <person name="Shuman H.A."/>
            <person name="Segal G."/>
        </authorList>
    </citation>
    <scope>NUCLEOTIDE SEQUENCE [LARGE SCALE GENOMIC DNA]</scope>
    <source>
        <strain evidence="1 3">ATCC 43877</strain>
    </source>
</reference>
<name>A0A378JWP0_9GAMM</name>
<dbReference type="EMBL" id="LNYN01000029">
    <property type="protein sequence ID" value="KTD32330.1"/>
    <property type="molecule type" value="Genomic_DNA"/>
</dbReference>
<evidence type="ECO:0000313" key="2">
    <source>
        <dbReference type="EMBL" id="STX62427.1"/>
    </source>
</evidence>
<sequence length="183" mass="20632">MLRFLIITINLLYSGFTLAQSSVQIDLILFTHPENGSTHSELDSSSPLIPVSHNAIPLKKNTGKTISSYSLLSPSQSGLKNEYYLLSHKSRYQVLGHYSWRQPAKNQSSVALPELNHNGWIVQGTIRVKQSNYYLLDTDIHFSPSNNPQSSLTIAQKQRLKGSEVYYLDHPRVGMLIKIHKIA</sequence>
<dbReference type="STRING" id="39962.Lmor_2268"/>
<dbReference type="EMBL" id="UGOG01000001">
    <property type="protein sequence ID" value="STX62427.1"/>
    <property type="molecule type" value="Genomic_DNA"/>
</dbReference>
<reference evidence="2 4" key="2">
    <citation type="submission" date="2018-06" db="EMBL/GenBank/DDBJ databases">
        <authorList>
            <consortium name="Pathogen Informatics"/>
            <person name="Doyle S."/>
        </authorList>
    </citation>
    <scope>NUCLEOTIDE SEQUENCE [LARGE SCALE GENOMIC DNA]</scope>
    <source>
        <strain evidence="2 4">NCTC12239</strain>
    </source>
</reference>
<dbReference type="AlphaFoldDB" id="A0A378JWP0"/>
<organism evidence="2 4">
    <name type="scientific">Legionella moravica</name>
    <dbReference type="NCBI Taxonomy" id="39962"/>
    <lineage>
        <taxon>Bacteria</taxon>
        <taxon>Pseudomonadati</taxon>
        <taxon>Pseudomonadota</taxon>
        <taxon>Gammaproteobacteria</taxon>
        <taxon>Legionellales</taxon>
        <taxon>Legionellaceae</taxon>
        <taxon>Legionella</taxon>
    </lineage>
</organism>
<proteinExistence type="predicted"/>
<keyword evidence="3" id="KW-1185">Reference proteome</keyword>
<accession>A0A378JWP0</accession>